<feature type="transmembrane region" description="Helical" evidence="9">
    <location>
        <begin position="21"/>
        <end position="39"/>
    </location>
</feature>
<evidence type="ECO:0000256" key="3">
    <source>
        <dbReference type="ARBA" id="ARBA00022475"/>
    </source>
</evidence>
<evidence type="ECO:0000256" key="7">
    <source>
        <dbReference type="ARBA" id="ARBA00023136"/>
    </source>
</evidence>
<dbReference type="InterPro" id="IPR007387">
    <property type="entry name" value="TRAP_DctQ"/>
</dbReference>
<dbReference type="GO" id="GO:0005886">
    <property type="term" value="C:plasma membrane"/>
    <property type="evidence" value="ECO:0007669"/>
    <property type="project" value="UniProtKB-SubCell"/>
</dbReference>
<evidence type="ECO:0000256" key="9">
    <source>
        <dbReference type="RuleBase" id="RU369079"/>
    </source>
</evidence>
<evidence type="ECO:0000256" key="1">
    <source>
        <dbReference type="ARBA" id="ARBA00004429"/>
    </source>
</evidence>
<feature type="domain" description="Tripartite ATP-independent periplasmic transporters DctQ component" evidence="10">
    <location>
        <begin position="30"/>
        <end position="160"/>
    </location>
</feature>
<keyword evidence="5 9" id="KW-0812">Transmembrane</keyword>
<sequence>MPETVKRYVRYVDALNRKVGLFAMYLIFGMLGILFYSAISKAFFLPSLWTLEMAQFVMVAYYMLGGGYTLQTGTHVRMDLLYSRWRPRTKAAVDSVTILFLIFFLVLLLAGGYSSTEYAIRYGEESYSAWAPKMWPIKVIMCIAIFLTLLQAVATFFKNLAEAIGDPIEEIGGEAVS</sequence>
<dbReference type="GO" id="GO:0022857">
    <property type="term" value="F:transmembrane transporter activity"/>
    <property type="evidence" value="ECO:0007669"/>
    <property type="project" value="UniProtKB-UniRule"/>
</dbReference>
<evidence type="ECO:0000256" key="8">
    <source>
        <dbReference type="ARBA" id="ARBA00038436"/>
    </source>
</evidence>
<keyword evidence="7 9" id="KW-0472">Membrane</keyword>
<reference evidence="11 12" key="1">
    <citation type="submission" date="2022-04" db="EMBL/GenBank/DDBJ databases">
        <authorList>
            <person name="Ye Y.-Q."/>
            <person name="Du Z.-J."/>
        </authorList>
    </citation>
    <scope>NUCLEOTIDE SEQUENCE [LARGE SCALE GENOMIC DNA]</scope>
    <source>
        <strain evidence="11 12">A6E488</strain>
    </source>
</reference>
<keyword evidence="2 9" id="KW-0813">Transport</keyword>
<evidence type="ECO:0000256" key="6">
    <source>
        <dbReference type="ARBA" id="ARBA00022989"/>
    </source>
</evidence>
<gene>
    <name evidence="11" type="ORF">MUB46_09275</name>
</gene>
<accession>A0AAW5QYR1</accession>
<organism evidence="11 12">
    <name type="scientific">Microbaculum marinisediminis</name>
    <dbReference type="NCBI Taxonomy" id="2931392"/>
    <lineage>
        <taxon>Bacteria</taxon>
        <taxon>Pseudomonadati</taxon>
        <taxon>Pseudomonadota</taxon>
        <taxon>Alphaproteobacteria</taxon>
        <taxon>Hyphomicrobiales</taxon>
        <taxon>Tepidamorphaceae</taxon>
        <taxon>Microbaculum</taxon>
    </lineage>
</organism>
<evidence type="ECO:0000256" key="5">
    <source>
        <dbReference type="ARBA" id="ARBA00022692"/>
    </source>
</evidence>
<keyword evidence="3" id="KW-1003">Cell membrane</keyword>
<comment type="similarity">
    <text evidence="8 9">Belongs to the TRAP transporter small permease family.</text>
</comment>
<dbReference type="EMBL" id="JALIDZ010000004">
    <property type="protein sequence ID" value="MCT8972044.1"/>
    <property type="molecule type" value="Genomic_DNA"/>
</dbReference>
<dbReference type="PANTHER" id="PTHR35011:SF4">
    <property type="entry name" value="SLL1102 PROTEIN"/>
    <property type="match status" value="1"/>
</dbReference>
<comment type="function">
    <text evidence="9">Part of the tripartite ATP-independent periplasmic (TRAP) transport system.</text>
</comment>
<evidence type="ECO:0000256" key="4">
    <source>
        <dbReference type="ARBA" id="ARBA00022519"/>
    </source>
</evidence>
<keyword evidence="6 9" id="KW-1133">Transmembrane helix</keyword>
<dbReference type="AlphaFoldDB" id="A0AAW5QYR1"/>
<evidence type="ECO:0000256" key="2">
    <source>
        <dbReference type="ARBA" id="ARBA00022448"/>
    </source>
</evidence>
<evidence type="ECO:0000259" key="10">
    <source>
        <dbReference type="Pfam" id="PF04290"/>
    </source>
</evidence>
<feature type="transmembrane region" description="Helical" evidence="9">
    <location>
        <begin position="91"/>
        <end position="115"/>
    </location>
</feature>
<dbReference type="Proteomes" id="UP001320898">
    <property type="component" value="Unassembled WGS sequence"/>
</dbReference>
<feature type="transmembrane region" description="Helical" evidence="9">
    <location>
        <begin position="135"/>
        <end position="157"/>
    </location>
</feature>
<dbReference type="RefSeq" id="WP_261615623.1">
    <property type="nucleotide sequence ID" value="NZ_JALIDZ010000004.1"/>
</dbReference>
<comment type="subunit">
    <text evidence="9">The complex comprises the extracytoplasmic solute receptor protein and the two transmembrane proteins.</text>
</comment>
<name>A0AAW5QYR1_9HYPH</name>
<comment type="subcellular location">
    <subcellularLocation>
        <location evidence="1 9">Cell inner membrane</location>
        <topology evidence="1 9">Multi-pass membrane protein</topology>
    </subcellularLocation>
</comment>
<keyword evidence="12" id="KW-1185">Reference proteome</keyword>
<dbReference type="Pfam" id="PF04290">
    <property type="entry name" value="DctQ"/>
    <property type="match status" value="1"/>
</dbReference>
<comment type="caution">
    <text evidence="11">The sequence shown here is derived from an EMBL/GenBank/DDBJ whole genome shotgun (WGS) entry which is preliminary data.</text>
</comment>
<feature type="transmembrane region" description="Helical" evidence="9">
    <location>
        <begin position="51"/>
        <end position="70"/>
    </location>
</feature>
<keyword evidence="4 9" id="KW-0997">Cell inner membrane</keyword>
<dbReference type="PANTHER" id="PTHR35011">
    <property type="entry name" value="2,3-DIKETO-L-GULONATE TRAP TRANSPORTER SMALL PERMEASE PROTEIN YIAM"/>
    <property type="match status" value="1"/>
</dbReference>
<protein>
    <recommendedName>
        <fullName evidence="9">TRAP transporter small permease protein</fullName>
    </recommendedName>
</protein>
<proteinExistence type="inferred from homology"/>
<evidence type="ECO:0000313" key="12">
    <source>
        <dbReference type="Proteomes" id="UP001320898"/>
    </source>
</evidence>
<dbReference type="InterPro" id="IPR055348">
    <property type="entry name" value="DctQ"/>
</dbReference>
<evidence type="ECO:0000313" key="11">
    <source>
        <dbReference type="EMBL" id="MCT8972044.1"/>
    </source>
</evidence>